<comment type="caution">
    <text evidence="1">The sequence shown here is derived from an EMBL/GenBank/DDBJ whole genome shotgun (WGS) entry which is preliminary data.</text>
</comment>
<evidence type="ECO:0000313" key="2">
    <source>
        <dbReference type="Proteomes" id="UP000823941"/>
    </source>
</evidence>
<dbReference type="EMBL" id="JAHIBW010000015">
    <property type="protein sequence ID" value="KAG7303774.1"/>
    <property type="molecule type" value="Genomic_DNA"/>
</dbReference>
<accession>A0ABQ7QF14</accession>
<keyword evidence="2" id="KW-1185">Reference proteome</keyword>
<gene>
    <name evidence="1" type="ORF">JYU34_010669</name>
</gene>
<dbReference type="Proteomes" id="UP000823941">
    <property type="component" value="Chromosome 15"/>
</dbReference>
<reference evidence="1 2" key="1">
    <citation type="submission" date="2021-06" db="EMBL/GenBank/DDBJ databases">
        <title>A haploid diamondback moth (Plutella xylostella L.) genome assembly resolves 31 chromosomes and identifies a diamide resistance mutation.</title>
        <authorList>
            <person name="Ward C.M."/>
            <person name="Perry K.D."/>
            <person name="Baker G."/>
            <person name="Powis K."/>
            <person name="Heckel D.G."/>
            <person name="Baxter S.W."/>
        </authorList>
    </citation>
    <scope>NUCLEOTIDE SEQUENCE [LARGE SCALE GENOMIC DNA]</scope>
    <source>
        <strain evidence="1 2">LV</strain>
        <tissue evidence="1">Single pupa</tissue>
    </source>
</reference>
<name>A0ABQ7QF14_PLUXY</name>
<protein>
    <submittedName>
        <fullName evidence="1">Uncharacterized protein</fullName>
    </submittedName>
</protein>
<proteinExistence type="predicted"/>
<organism evidence="1 2">
    <name type="scientific">Plutella xylostella</name>
    <name type="common">Diamondback moth</name>
    <name type="synonym">Plutella maculipennis</name>
    <dbReference type="NCBI Taxonomy" id="51655"/>
    <lineage>
        <taxon>Eukaryota</taxon>
        <taxon>Metazoa</taxon>
        <taxon>Ecdysozoa</taxon>
        <taxon>Arthropoda</taxon>
        <taxon>Hexapoda</taxon>
        <taxon>Insecta</taxon>
        <taxon>Pterygota</taxon>
        <taxon>Neoptera</taxon>
        <taxon>Endopterygota</taxon>
        <taxon>Lepidoptera</taxon>
        <taxon>Glossata</taxon>
        <taxon>Ditrysia</taxon>
        <taxon>Yponomeutoidea</taxon>
        <taxon>Plutellidae</taxon>
        <taxon>Plutella</taxon>
    </lineage>
</organism>
<evidence type="ECO:0000313" key="1">
    <source>
        <dbReference type="EMBL" id="KAG7303774.1"/>
    </source>
</evidence>
<sequence>MKRLGPSLINDQWITHCGPPPPPPPPLSSPICLMDGAPDYEGDNLIVINS</sequence>